<keyword evidence="9" id="KW-1185">Reference proteome</keyword>
<feature type="transmembrane region" description="Helical" evidence="7">
    <location>
        <begin position="92"/>
        <end position="111"/>
    </location>
</feature>
<keyword evidence="3 7" id="KW-0812">Transmembrane</keyword>
<keyword evidence="4 7" id="KW-1133">Transmembrane helix</keyword>
<evidence type="ECO:0000256" key="6">
    <source>
        <dbReference type="SAM" id="MobiDB-lite"/>
    </source>
</evidence>
<feature type="transmembrane region" description="Helical" evidence="7">
    <location>
        <begin position="62"/>
        <end position="80"/>
    </location>
</feature>
<sequence length="585" mass="64056">MMELVEEEEDEQPEPEVATPSRPLSHRRQMLRYQSLRNHVHHAECLVDGEEADKEDNIWRNFVSQCAATFLAVFAVIPSRNLQSSIHFSGQLGKISLVCMYGAYVVGCLLTPTILRVTKAKSLLLASLFFHIVYSVSNVIPSGYTLLPASCLVGVCQPAFWAVQDGLLLHYGIRYSAASHMAPHKALRLFQMATIITIHSAQILGNLLSSGLISASAFHCSEGWGVASSGTSSSSILNSALSNQSSGSQSTFNPRSQAAAVGRQPDRAFQKDKWTYTLPFIPIQTRRFSDPSPPVNFYQLLTLIYLCLSVVAMGSVLIFFESPDTSLANQRRACAASWRERALEVRKAVTNPRWLLGWFSAAYVGYAQGIIMCDITKIYGTDVLGCFIVGYMMVSFGTGNLIAVLAVEKLRPASTHPLSLSAGFLLNVCVLVLTSLWKPEVQQASALLLYTAFWGVADGTLQAQSQAMATRYASDEKDTAMTIFRVCQGLGLIASFLVSIFTRDLMSSLYVAFTLHVIGFLGLMLIAHDLANADRRPGHEDQCRDDENTCYSHDGAADEVERSDSNNHSTEAVFDVVDGEAAVDV</sequence>
<dbReference type="GO" id="GO:0016020">
    <property type="term" value="C:membrane"/>
    <property type="evidence" value="ECO:0007669"/>
    <property type="project" value="UniProtKB-SubCell"/>
</dbReference>
<feature type="transmembrane region" description="Helical" evidence="7">
    <location>
        <begin position="378"/>
        <end position="406"/>
    </location>
</feature>
<dbReference type="PANTHER" id="PTHR19444">
    <property type="entry name" value="UNC-93 RELATED"/>
    <property type="match status" value="1"/>
</dbReference>
<comment type="subcellular location">
    <subcellularLocation>
        <location evidence="1">Membrane</location>
        <topology evidence="1">Multi-pass membrane protein</topology>
    </subcellularLocation>
</comment>
<evidence type="ECO:0000256" key="3">
    <source>
        <dbReference type="ARBA" id="ARBA00022692"/>
    </source>
</evidence>
<reference evidence="8 9" key="1">
    <citation type="journal article" date="2021" name="Elife">
        <title>Chloroplast acquisition without the gene transfer in kleptoplastic sea slugs, Plakobranchus ocellatus.</title>
        <authorList>
            <person name="Maeda T."/>
            <person name="Takahashi S."/>
            <person name="Yoshida T."/>
            <person name="Shimamura S."/>
            <person name="Takaki Y."/>
            <person name="Nagai Y."/>
            <person name="Toyoda A."/>
            <person name="Suzuki Y."/>
            <person name="Arimoto A."/>
            <person name="Ishii H."/>
            <person name="Satoh N."/>
            <person name="Nishiyama T."/>
            <person name="Hasebe M."/>
            <person name="Maruyama T."/>
            <person name="Minagawa J."/>
            <person name="Obokata J."/>
            <person name="Shigenobu S."/>
        </authorList>
    </citation>
    <scope>NUCLEOTIDE SEQUENCE [LARGE SCALE GENOMIC DNA]</scope>
</reference>
<feature type="region of interest" description="Disordered" evidence="6">
    <location>
        <begin position="1"/>
        <end position="24"/>
    </location>
</feature>
<evidence type="ECO:0000313" key="8">
    <source>
        <dbReference type="EMBL" id="GFN94852.1"/>
    </source>
</evidence>
<dbReference type="InterPro" id="IPR010291">
    <property type="entry name" value="Ion_channel_UNC-93"/>
</dbReference>
<comment type="similarity">
    <text evidence="2">Belongs to the unc-93 family.</text>
</comment>
<protein>
    <submittedName>
        <fullName evidence="8">Unc-93-like protein a</fullName>
    </submittedName>
</protein>
<name>A0AAV3ZK38_9GAST</name>
<dbReference type="InterPro" id="IPR036259">
    <property type="entry name" value="MFS_trans_sf"/>
</dbReference>
<feature type="transmembrane region" description="Helical" evidence="7">
    <location>
        <begin position="354"/>
        <end position="372"/>
    </location>
</feature>
<dbReference type="PANTHER" id="PTHR19444:SF13">
    <property type="entry name" value="PROTEIN UNC-93 HOMOLOG A"/>
    <property type="match status" value="1"/>
</dbReference>
<gene>
    <name evidence="8" type="ORF">PoB_002135800</name>
</gene>
<evidence type="ECO:0000256" key="4">
    <source>
        <dbReference type="ARBA" id="ARBA00022989"/>
    </source>
</evidence>
<evidence type="ECO:0000256" key="2">
    <source>
        <dbReference type="ARBA" id="ARBA00009172"/>
    </source>
</evidence>
<dbReference type="SUPFAM" id="SSF103473">
    <property type="entry name" value="MFS general substrate transporter"/>
    <property type="match status" value="1"/>
</dbReference>
<feature type="region of interest" description="Disordered" evidence="6">
    <location>
        <begin position="244"/>
        <end position="263"/>
    </location>
</feature>
<proteinExistence type="inferred from homology"/>
<feature type="transmembrane region" description="Helical" evidence="7">
    <location>
        <begin position="123"/>
        <end position="140"/>
    </location>
</feature>
<feature type="transmembrane region" description="Helical" evidence="7">
    <location>
        <begin position="482"/>
        <end position="502"/>
    </location>
</feature>
<feature type="compositionally biased region" description="Acidic residues" evidence="6">
    <location>
        <begin position="1"/>
        <end position="14"/>
    </location>
</feature>
<dbReference type="EMBL" id="BLXT01002480">
    <property type="protein sequence ID" value="GFN94852.1"/>
    <property type="molecule type" value="Genomic_DNA"/>
</dbReference>
<evidence type="ECO:0000256" key="5">
    <source>
        <dbReference type="ARBA" id="ARBA00023136"/>
    </source>
</evidence>
<accession>A0AAV3ZK38</accession>
<feature type="transmembrane region" description="Helical" evidence="7">
    <location>
        <begin position="297"/>
        <end position="320"/>
    </location>
</feature>
<dbReference type="Proteomes" id="UP000735302">
    <property type="component" value="Unassembled WGS sequence"/>
</dbReference>
<dbReference type="InterPro" id="IPR051951">
    <property type="entry name" value="UNC-93_regulatory"/>
</dbReference>
<feature type="transmembrane region" description="Helical" evidence="7">
    <location>
        <begin position="418"/>
        <end position="437"/>
    </location>
</feature>
<dbReference type="AlphaFoldDB" id="A0AAV3ZK38"/>
<keyword evidence="5 7" id="KW-0472">Membrane</keyword>
<evidence type="ECO:0000313" key="9">
    <source>
        <dbReference type="Proteomes" id="UP000735302"/>
    </source>
</evidence>
<comment type="caution">
    <text evidence="8">The sequence shown here is derived from an EMBL/GenBank/DDBJ whole genome shotgun (WGS) entry which is preliminary data.</text>
</comment>
<evidence type="ECO:0000256" key="1">
    <source>
        <dbReference type="ARBA" id="ARBA00004141"/>
    </source>
</evidence>
<organism evidence="8 9">
    <name type="scientific">Plakobranchus ocellatus</name>
    <dbReference type="NCBI Taxonomy" id="259542"/>
    <lineage>
        <taxon>Eukaryota</taxon>
        <taxon>Metazoa</taxon>
        <taxon>Spiralia</taxon>
        <taxon>Lophotrochozoa</taxon>
        <taxon>Mollusca</taxon>
        <taxon>Gastropoda</taxon>
        <taxon>Heterobranchia</taxon>
        <taxon>Euthyneura</taxon>
        <taxon>Panpulmonata</taxon>
        <taxon>Sacoglossa</taxon>
        <taxon>Placobranchoidea</taxon>
        <taxon>Plakobranchidae</taxon>
        <taxon>Plakobranchus</taxon>
    </lineage>
</organism>
<dbReference type="Gene3D" id="1.20.1250.20">
    <property type="entry name" value="MFS general substrate transporter like domains"/>
    <property type="match status" value="1"/>
</dbReference>
<dbReference type="Pfam" id="PF05978">
    <property type="entry name" value="UNC-93"/>
    <property type="match status" value="1"/>
</dbReference>
<evidence type="ECO:0000256" key="7">
    <source>
        <dbReference type="SAM" id="Phobius"/>
    </source>
</evidence>
<feature type="transmembrane region" description="Helical" evidence="7">
    <location>
        <begin position="508"/>
        <end position="527"/>
    </location>
</feature>